<feature type="domain" description="N-acetyltransferase" evidence="3">
    <location>
        <begin position="1"/>
        <end position="140"/>
    </location>
</feature>
<evidence type="ECO:0000313" key="5">
    <source>
        <dbReference type="Proteomes" id="UP000016567"/>
    </source>
</evidence>
<evidence type="ECO:0000313" key="4">
    <source>
        <dbReference type="EMBL" id="GAD76893.1"/>
    </source>
</evidence>
<evidence type="ECO:0000256" key="1">
    <source>
        <dbReference type="ARBA" id="ARBA00022679"/>
    </source>
</evidence>
<proteinExistence type="predicted"/>
<reference evidence="4 5" key="1">
    <citation type="submission" date="2013-09" db="EMBL/GenBank/DDBJ databases">
        <title>Whole genome shotgun sequence of Vibrio azureus NBRC 104587.</title>
        <authorList>
            <person name="Isaki S."/>
            <person name="Hosoyama A."/>
            <person name="Numata M."/>
            <person name="Hashimoto M."/>
            <person name="Hosoyama Y."/>
            <person name="Tsuchikane K."/>
            <person name="Noguchi M."/>
            <person name="Hirakata S."/>
            <person name="Ichikawa N."/>
            <person name="Ohji S."/>
            <person name="Yamazoe A."/>
            <person name="Fujita N."/>
        </authorList>
    </citation>
    <scope>NUCLEOTIDE SEQUENCE [LARGE SCALE GENOMIC DNA]</scope>
    <source>
        <strain evidence="4 5">NBRC 104587</strain>
    </source>
</reference>
<dbReference type="PANTHER" id="PTHR43800:SF1">
    <property type="entry name" value="PEPTIDYL-LYSINE N-ACETYLTRANSFERASE YJAB"/>
    <property type="match status" value="1"/>
</dbReference>
<dbReference type="STRING" id="1219077.VAZ01S_055_00190"/>
<dbReference type="PROSITE" id="PS51186">
    <property type="entry name" value="GNAT"/>
    <property type="match status" value="1"/>
</dbReference>
<dbReference type="SUPFAM" id="SSF55729">
    <property type="entry name" value="Acyl-CoA N-acyltransferases (Nat)"/>
    <property type="match status" value="1"/>
</dbReference>
<dbReference type="OrthoDB" id="9789605at2"/>
<dbReference type="Gene3D" id="3.40.630.30">
    <property type="match status" value="1"/>
</dbReference>
<keyword evidence="1" id="KW-0808">Transferase</keyword>
<sequence length="145" mass="16738">MEIKAYNRGMLAELSELYLTTRTTAFNWLDTSDYQLSDFEKDTDGECIWVAFSENKIVGFISIWEPDCFIHHLYVAKSYQGKNVGKKLLQKAKSLYPTLSLKCMTKNKQAIDFYQKNDFISVSKNSDSLGCYYLMKFTAPSNTMN</sequence>
<gene>
    <name evidence="4" type="ORF">VAZ01S_055_00190</name>
</gene>
<dbReference type="GO" id="GO:0016747">
    <property type="term" value="F:acyltransferase activity, transferring groups other than amino-acyl groups"/>
    <property type="evidence" value="ECO:0007669"/>
    <property type="project" value="InterPro"/>
</dbReference>
<dbReference type="CDD" id="cd04301">
    <property type="entry name" value="NAT_SF"/>
    <property type="match status" value="1"/>
</dbReference>
<dbReference type="PANTHER" id="PTHR43800">
    <property type="entry name" value="PEPTIDYL-LYSINE N-ACETYLTRANSFERASE YJAB"/>
    <property type="match status" value="1"/>
</dbReference>
<dbReference type="InterPro" id="IPR016181">
    <property type="entry name" value="Acyl_CoA_acyltransferase"/>
</dbReference>
<dbReference type="eggNOG" id="COG0456">
    <property type="taxonomic scope" value="Bacteria"/>
</dbReference>
<dbReference type="Pfam" id="PF00583">
    <property type="entry name" value="Acetyltransf_1"/>
    <property type="match status" value="1"/>
</dbReference>
<comment type="caution">
    <text evidence="4">The sequence shown here is derived from an EMBL/GenBank/DDBJ whole genome shotgun (WGS) entry which is preliminary data.</text>
</comment>
<keyword evidence="5" id="KW-1185">Reference proteome</keyword>
<evidence type="ECO:0000256" key="2">
    <source>
        <dbReference type="ARBA" id="ARBA00023315"/>
    </source>
</evidence>
<evidence type="ECO:0000259" key="3">
    <source>
        <dbReference type="PROSITE" id="PS51186"/>
    </source>
</evidence>
<dbReference type="AlphaFoldDB" id="U3CF21"/>
<organism evidence="4 5">
    <name type="scientific">Vibrio azureus NBRC 104587</name>
    <dbReference type="NCBI Taxonomy" id="1219077"/>
    <lineage>
        <taxon>Bacteria</taxon>
        <taxon>Pseudomonadati</taxon>
        <taxon>Pseudomonadota</taxon>
        <taxon>Gammaproteobacteria</taxon>
        <taxon>Vibrionales</taxon>
        <taxon>Vibrionaceae</taxon>
        <taxon>Vibrio</taxon>
    </lineage>
</organism>
<keyword evidence="2" id="KW-0012">Acyltransferase</keyword>
<dbReference type="Proteomes" id="UP000016567">
    <property type="component" value="Unassembled WGS sequence"/>
</dbReference>
<dbReference type="InterPro" id="IPR000182">
    <property type="entry name" value="GNAT_dom"/>
</dbReference>
<dbReference type="RefSeq" id="WP_021710639.1">
    <property type="nucleotide sequence ID" value="NZ_BAOB01000226.1"/>
</dbReference>
<name>U3CF21_9VIBR</name>
<protein>
    <recommendedName>
        <fullName evidence="3">N-acetyltransferase domain-containing protein</fullName>
    </recommendedName>
</protein>
<accession>U3CF21</accession>
<dbReference type="EMBL" id="BATL01000055">
    <property type="protein sequence ID" value="GAD76893.1"/>
    <property type="molecule type" value="Genomic_DNA"/>
</dbReference>